<dbReference type="EMBL" id="AM180255">
    <property type="protein sequence ID" value="CAJ53979.1"/>
    <property type="molecule type" value="Genomic_DNA"/>
</dbReference>
<dbReference type="KEGG" id="lip:LIC027"/>
<protein>
    <submittedName>
        <fullName evidence="1">NA</fullName>
    </submittedName>
</protein>
<dbReference type="OrthoDB" id="175771at2"/>
<name>Q1MNV4_LAWIP</name>
<evidence type="ECO:0000313" key="1">
    <source>
        <dbReference type="EMBL" id="CAJ53979.1"/>
    </source>
</evidence>
<dbReference type="AlphaFoldDB" id="Q1MNV4"/>
<keyword evidence="1" id="KW-0614">Plasmid</keyword>
<reference evidence="1 2" key="1">
    <citation type="submission" date="2005-11" db="EMBL/GenBank/DDBJ databases">
        <title>The complete genome sequence of Lawsonia intracellularis: the causative agent of proliferative enteropathy.</title>
        <authorList>
            <person name="Kaur K."/>
            <person name="Zhang Q."/>
            <person name="Beckler D."/>
            <person name="Munir S."/>
            <person name="Li L."/>
            <person name="Kinsley K."/>
            <person name="Herron L."/>
            <person name="Peterson A."/>
            <person name="May B."/>
            <person name="Singh S."/>
            <person name="Gebhart C."/>
            <person name="Kapur V."/>
        </authorList>
    </citation>
    <scope>NUCLEOTIDE SEQUENCE [LARGE SCALE GENOMIC DNA]</scope>
    <source>
        <strain evidence="1 2">PHE/MN1-00</strain>
        <plasmid evidence="2">pLaw3</plasmid>
    </source>
</reference>
<accession>Q1MNV4</accession>
<gene>
    <name evidence="1" type="ordered locus">LIC027</name>
</gene>
<evidence type="ECO:0000313" key="2">
    <source>
        <dbReference type="Proteomes" id="UP000002430"/>
    </source>
</evidence>
<dbReference type="HOGENOM" id="CLU_039917_0_0_7"/>
<proteinExistence type="predicted"/>
<keyword evidence="2" id="KW-1185">Reference proteome</keyword>
<dbReference type="Proteomes" id="UP000002430">
    <property type="component" value="Plasmid 3"/>
</dbReference>
<dbReference type="RefSeq" id="WP_011527346.1">
    <property type="nucleotide sequence ID" value="NC_008014.1"/>
</dbReference>
<sequence>MNILYGCVSFLFITFLSLPFLLTVCGIQIRGMDNRENRVLVEKPALNKTSLQKWPSVLDPWFQDGLAFRSHCVGLYLTIWEEWLSAPVKSAATGKNGELFPILSTAPVLQYYLGLKPIDPHEYIHFQLAHAGMYIFLKSKGIPYFLVTIPDKPTLYPEYLPFWTRWCKGESVHKQKVKAIQEIGIPWIDLLPILHEKKYEHALYNKKFDPGHMNGYGMEICHQYLIEALGKYFPALLSTASKPAYRVYETKRYNTAFSSEWLSSIELLQIERFQSKEIPNLIKKEPQTWFEPQLIINNRPLSPLDIVFSGDSYFLCSCQYAPSHRIWPGDLPLLAYYSKQFLKMNIQYLTIPFLKQLFDTGYKPDVVIEALAERNIGTPSRARKDSLLRTFGDIYLKTPIYFLTPEYIKNITNKEDSNDITIYIYNNTIFLKASANPYIELPSLVTDANGRAAVVANIFSPIQTYFGVYYTPKDIGFVQESSINWVKVEPGENLVHLYISTHPYQEISIRFHLGFDHNEYRILPIPDEIKQMQKFVSDSI</sequence>
<geneLocation type="plasmid" evidence="2">
    <name>pLaw3</name>
</geneLocation>
<organism evidence="1 2">
    <name type="scientific">Lawsonia intracellularis (strain PHE/MN1-00)</name>
    <dbReference type="NCBI Taxonomy" id="363253"/>
    <lineage>
        <taxon>Bacteria</taxon>
        <taxon>Pseudomonadati</taxon>
        <taxon>Thermodesulfobacteriota</taxon>
        <taxon>Desulfovibrionia</taxon>
        <taxon>Desulfovibrionales</taxon>
        <taxon>Desulfovibrionaceae</taxon>
        <taxon>Lawsonia</taxon>
    </lineage>
</organism>